<feature type="region of interest" description="Disordered" evidence="1">
    <location>
        <begin position="107"/>
        <end position="208"/>
    </location>
</feature>
<proteinExistence type="predicted"/>
<name>A0A1J9Q6R6_9EURO</name>
<dbReference type="VEuPathDB" id="FungiDB:ACJ73_08929"/>
<protein>
    <submittedName>
        <fullName evidence="2">Uncharacterized protein</fullName>
    </submittedName>
</protein>
<reference evidence="2 3" key="1">
    <citation type="submission" date="2015-08" db="EMBL/GenBank/DDBJ databases">
        <title>Emmonsia species relationships and genome sequence.</title>
        <authorList>
            <person name="Cuomo C.A."/>
            <person name="Schwartz I.S."/>
            <person name="Kenyon C."/>
            <person name="De Hoog G.S."/>
            <person name="Govender N.P."/>
            <person name="Botha A."/>
            <person name="Moreno L."/>
            <person name="De Vries M."/>
            <person name="Munoz J.F."/>
            <person name="Stielow J.B."/>
        </authorList>
    </citation>
    <scope>NUCLEOTIDE SEQUENCE [LARGE SCALE GENOMIC DNA]</scope>
    <source>
        <strain evidence="2 3">EI222</strain>
    </source>
</reference>
<feature type="non-terminal residue" evidence="2">
    <location>
        <position position="1"/>
    </location>
</feature>
<evidence type="ECO:0000256" key="1">
    <source>
        <dbReference type="SAM" id="MobiDB-lite"/>
    </source>
</evidence>
<dbReference type="EMBL" id="LGTZ01002286">
    <property type="protein sequence ID" value="OJD15931.1"/>
    <property type="molecule type" value="Genomic_DNA"/>
</dbReference>
<dbReference type="AlphaFoldDB" id="A0A1J9Q6R6"/>
<dbReference type="STRING" id="1658174.A0A1J9Q6R6"/>
<sequence>VLGTTPFYSNRGCLNQAPVCGASSFKENPTENWSKQDSQQVWDQYSRLPANHRTTFQNFYYGTNKPLMDQEKWMILHLEPIKRVIRTGIFGRNKEDVGLRVFATRKNMGQSSSDGPVQVLGRDEDEEVSVPPIIDEPDKEILPVPPYRSVESGAKHHSAENRKHGSERSDISPARDSRSPQRGHRRLKSRHRIMFQDDLSGNDDSFSI</sequence>
<comment type="caution">
    <text evidence="2">The sequence shown here is derived from an EMBL/GenBank/DDBJ whole genome shotgun (WGS) entry which is preliminary data.</text>
</comment>
<dbReference type="Proteomes" id="UP000242791">
    <property type="component" value="Unassembled WGS sequence"/>
</dbReference>
<organism evidence="2 3">
    <name type="scientific">Blastomyces percursus</name>
    <dbReference type="NCBI Taxonomy" id="1658174"/>
    <lineage>
        <taxon>Eukaryota</taxon>
        <taxon>Fungi</taxon>
        <taxon>Dikarya</taxon>
        <taxon>Ascomycota</taxon>
        <taxon>Pezizomycotina</taxon>
        <taxon>Eurotiomycetes</taxon>
        <taxon>Eurotiomycetidae</taxon>
        <taxon>Onygenales</taxon>
        <taxon>Ajellomycetaceae</taxon>
        <taxon>Blastomyces</taxon>
    </lineage>
</organism>
<evidence type="ECO:0000313" key="2">
    <source>
        <dbReference type="EMBL" id="OJD15931.1"/>
    </source>
</evidence>
<evidence type="ECO:0000313" key="3">
    <source>
        <dbReference type="Proteomes" id="UP000242791"/>
    </source>
</evidence>
<feature type="compositionally biased region" description="Basic residues" evidence="1">
    <location>
        <begin position="181"/>
        <end position="193"/>
    </location>
</feature>
<gene>
    <name evidence="2" type="ORF">ACJ73_08929</name>
</gene>
<keyword evidence="3" id="KW-1185">Reference proteome</keyword>
<accession>A0A1J9Q6R6</accession>
<dbReference type="OrthoDB" id="4188038at2759"/>
<feature type="compositionally biased region" description="Basic and acidic residues" evidence="1">
    <location>
        <begin position="153"/>
        <end position="179"/>
    </location>
</feature>